<gene>
    <name evidence="2" type="ORF">DAPPUDRAFT_236223</name>
</gene>
<feature type="region of interest" description="Disordered" evidence="1">
    <location>
        <begin position="77"/>
        <end position="107"/>
    </location>
</feature>
<dbReference type="InParanoid" id="E9G1J4"/>
<dbReference type="AlphaFoldDB" id="E9G1J4"/>
<name>E9G1J4_DAPPU</name>
<evidence type="ECO:0000313" key="3">
    <source>
        <dbReference type="Proteomes" id="UP000000305"/>
    </source>
</evidence>
<dbReference type="HOGENOM" id="CLU_1983822_0_0_1"/>
<keyword evidence="3" id="KW-1185">Reference proteome</keyword>
<dbReference type="Proteomes" id="UP000000305">
    <property type="component" value="Unassembled WGS sequence"/>
</dbReference>
<reference evidence="2 3" key="1">
    <citation type="journal article" date="2011" name="Science">
        <title>The ecoresponsive genome of Daphnia pulex.</title>
        <authorList>
            <person name="Colbourne J.K."/>
            <person name="Pfrender M.E."/>
            <person name="Gilbert D."/>
            <person name="Thomas W.K."/>
            <person name="Tucker A."/>
            <person name="Oakley T.H."/>
            <person name="Tokishita S."/>
            <person name="Aerts A."/>
            <person name="Arnold G.J."/>
            <person name="Basu M.K."/>
            <person name="Bauer D.J."/>
            <person name="Caceres C.E."/>
            <person name="Carmel L."/>
            <person name="Casola C."/>
            <person name="Choi J.H."/>
            <person name="Detter J.C."/>
            <person name="Dong Q."/>
            <person name="Dusheyko S."/>
            <person name="Eads B.D."/>
            <person name="Frohlich T."/>
            <person name="Geiler-Samerotte K.A."/>
            <person name="Gerlach D."/>
            <person name="Hatcher P."/>
            <person name="Jogdeo S."/>
            <person name="Krijgsveld J."/>
            <person name="Kriventseva E.V."/>
            <person name="Kultz D."/>
            <person name="Laforsch C."/>
            <person name="Lindquist E."/>
            <person name="Lopez J."/>
            <person name="Manak J.R."/>
            <person name="Muller J."/>
            <person name="Pangilinan J."/>
            <person name="Patwardhan R.P."/>
            <person name="Pitluck S."/>
            <person name="Pritham E.J."/>
            <person name="Rechtsteiner A."/>
            <person name="Rho M."/>
            <person name="Rogozin I.B."/>
            <person name="Sakarya O."/>
            <person name="Salamov A."/>
            <person name="Schaack S."/>
            <person name="Shapiro H."/>
            <person name="Shiga Y."/>
            <person name="Skalitzky C."/>
            <person name="Smith Z."/>
            <person name="Souvorov A."/>
            <person name="Sung W."/>
            <person name="Tang Z."/>
            <person name="Tsuchiya D."/>
            <person name="Tu H."/>
            <person name="Vos H."/>
            <person name="Wang M."/>
            <person name="Wolf Y.I."/>
            <person name="Yamagata H."/>
            <person name="Yamada T."/>
            <person name="Ye Y."/>
            <person name="Shaw J.R."/>
            <person name="Andrews J."/>
            <person name="Crease T.J."/>
            <person name="Tang H."/>
            <person name="Lucas S.M."/>
            <person name="Robertson H.M."/>
            <person name="Bork P."/>
            <person name="Koonin E.V."/>
            <person name="Zdobnov E.M."/>
            <person name="Grigoriev I.V."/>
            <person name="Lynch M."/>
            <person name="Boore J.L."/>
        </authorList>
    </citation>
    <scope>NUCLEOTIDE SEQUENCE [LARGE SCALE GENOMIC DNA]</scope>
</reference>
<dbReference type="KEGG" id="dpx:DAPPUDRAFT_236223"/>
<evidence type="ECO:0000256" key="1">
    <source>
        <dbReference type="SAM" id="MobiDB-lite"/>
    </source>
</evidence>
<dbReference type="EMBL" id="GL732529">
    <property type="protein sequence ID" value="EFX86505.1"/>
    <property type="molecule type" value="Genomic_DNA"/>
</dbReference>
<protein>
    <submittedName>
        <fullName evidence="2">Uncharacterized protein</fullName>
    </submittedName>
</protein>
<sequence>MRGSQIISSVLYYTAAIELLCAESSSKLACQNHSSGRYDHTSQKKDLTWLSTTHSKAYCLPTCALCSDLDFCAQPSTDGHPKCYYTTTSRQTPPRRSHRTEEEDEEEVDDAQIIIMIIFATYTYAD</sequence>
<organism evidence="2 3">
    <name type="scientific">Daphnia pulex</name>
    <name type="common">Water flea</name>
    <dbReference type="NCBI Taxonomy" id="6669"/>
    <lineage>
        <taxon>Eukaryota</taxon>
        <taxon>Metazoa</taxon>
        <taxon>Ecdysozoa</taxon>
        <taxon>Arthropoda</taxon>
        <taxon>Crustacea</taxon>
        <taxon>Branchiopoda</taxon>
        <taxon>Diplostraca</taxon>
        <taxon>Cladocera</taxon>
        <taxon>Anomopoda</taxon>
        <taxon>Daphniidae</taxon>
        <taxon>Daphnia</taxon>
    </lineage>
</organism>
<evidence type="ECO:0000313" key="2">
    <source>
        <dbReference type="EMBL" id="EFX86505.1"/>
    </source>
</evidence>
<accession>E9G1J4</accession>
<proteinExistence type="predicted"/>